<keyword evidence="2" id="KW-1185">Reference proteome</keyword>
<comment type="caution">
    <text evidence="1">The sequence shown here is derived from an EMBL/GenBank/DDBJ whole genome shotgun (WGS) entry which is preliminary data.</text>
</comment>
<dbReference type="Proteomes" id="UP000244224">
    <property type="component" value="Unassembled WGS sequence"/>
</dbReference>
<organism evidence="1 2">
    <name type="scientific">Gemmobacter caeni</name>
    <dbReference type="NCBI Taxonomy" id="589035"/>
    <lineage>
        <taxon>Bacteria</taxon>
        <taxon>Pseudomonadati</taxon>
        <taxon>Pseudomonadota</taxon>
        <taxon>Alphaproteobacteria</taxon>
        <taxon>Rhodobacterales</taxon>
        <taxon>Paracoccaceae</taxon>
        <taxon>Gemmobacter</taxon>
    </lineage>
</organism>
<reference evidence="1 2" key="1">
    <citation type="submission" date="2018-04" db="EMBL/GenBank/DDBJ databases">
        <title>Genomic Encyclopedia of Archaeal and Bacterial Type Strains, Phase II (KMG-II): from individual species to whole genera.</title>
        <authorList>
            <person name="Goeker M."/>
        </authorList>
    </citation>
    <scope>NUCLEOTIDE SEQUENCE [LARGE SCALE GENOMIC DNA]</scope>
    <source>
        <strain evidence="1 2">DSM 21823</strain>
    </source>
</reference>
<proteinExistence type="predicted"/>
<dbReference type="InterPro" id="IPR018700">
    <property type="entry name" value="DUF2204"/>
</dbReference>
<dbReference type="GO" id="GO:0016740">
    <property type="term" value="F:transferase activity"/>
    <property type="evidence" value="ECO:0007669"/>
    <property type="project" value="UniProtKB-KW"/>
</dbReference>
<sequence>MIEFSVYGGTVMVIEYEARKMTRDVDVVIHRGASFLRAIVDEIAREKEWDPGWLNDGVKGFISSNPQFQEMFTIEEDGCGLRVLRPTPEYLFAMKAMAMRGLDSENSSDIEDIRFLVKSIGIKSFDEAADIVASFYPKSQISPKTTFGLQELLENILGPESVVQRETGHEDRYEG</sequence>
<dbReference type="EMBL" id="QBKP01000002">
    <property type="protein sequence ID" value="PTX52261.1"/>
    <property type="molecule type" value="Genomic_DNA"/>
</dbReference>
<dbReference type="Pfam" id="PF09970">
    <property type="entry name" value="DUF2204"/>
    <property type="match status" value="1"/>
</dbReference>
<name>A0A2T6B853_9RHOB</name>
<evidence type="ECO:0000313" key="2">
    <source>
        <dbReference type="Proteomes" id="UP000244224"/>
    </source>
</evidence>
<evidence type="ECO:0000313" key="1">
    <source>
        <dbReference type="EMBL" id="PTX52261.1"/>
    </source>
</evidence>
<protein>
    <submittedName>
        <fullName evidence="1">Nucleotidyltransferase DUF2204</fullName>
    </submittedName>
</protein>
<dbReference type="AlphaFoldDB" id="A0A2T6B853"/>
<gene>
    <name evidence="1" type="ORF">C8N34_10239</name>
</gene>
<keyword evidence="1" id="KW-0808">Transferase</keyword>
<accession>A0A2T6B853</accession>